<dbReference type="Proteomes" id="UP000028990">
    <property type="component" value="Unassembled WGS sequence"/>
</dbReference>
<keyword evidence="1" id="KW-0040">ANK repeat</keyword>
<dbReference type="PANTHER" id="PTHR24183">
    <property type="entry name" value="FIBRONECTIN TYPE 3 AND ANKYRIN REPEAT DOMAINS PROTEIN 1"/>
    <property type="match status" value="1"/>
</dbReference>
<dbReference type="Gene3D" id="1.25.40.20">
    <property type="entry name" value="Ankyrin repeat-containing domain"/>
    <property type="match status" value="2"/>
</dbReference>
<feature type="repeat" description="ANK" evidence="1">
    <location>
        <begin position="7"/>
        <end position="39"/>
    </location>
</feature>
<feature type="repeat" description="ANK" evidence="1">
    <location>
        <begin position="40"/>
        <end position="72"/>
    </location>
</feature>
<dbReference type="PROSITE" id="PS50297">
    <property type="entry name" value="ANK_REP_REGION"/>
    <property type="match status" value="1"/>
</dbReference>
<dbReference type="Pfam" id="PF13637">
    <property type="entry name" value="Ank_4"/>
    <property type="match status" value="1"/>
</dbReference>
<dbReference type="GO" id="GO:0005634">
    <property type="term" value="C:nucleus"/>
    <property type="evidence" value="ECO:0007669"/>
    <property type="project" value="TreeGrafter"/>
</dbReference>
<dbReference type="SUPFAM" id="SSF48403">
    <property type="entry name" value="Ankyrin repeat"/>
    <property type="match status" value="1"/>
</dbReference>
<dbReference type="InterPro" id="IPR036770">
    <property type="entry name" value="Ankyrin_rpt-contain_sf"/>
</dbReference>
<dbReference type="Pfam" id="PF00023">
    <property type="entry name" value="Ank"/>
    <property type="match status" value="1"/>
</dbReference>
<proteinExistence type="predicted"/>
<dbReference type="EMBL" id="KN124353">
    <property type="protein sequence ID" value="KFO21559.1"/>
    <property type="molecule type" value="Genomic_DNA"/>
</dbReference>
<evidence type="ECO:0000313" key="2">
    <source>
        <dbReference type="EMBL" id="KFO21559.1"/>
    </source>
</evidence>
<accession>A0A091CQU8</accession>
<feature type="repeat" description="ANK" evidence="1">
    <location>
        <begin position="108"/>
        <end position="139"/>
    </location>
</feature>
<evidence type="ECO:0000256" key="1">
    <source>
        <dbReference type="PROSITE-ProRule" id="PRU00023"/>
    </source>
</evidence>
<keyword evidence="3" id="KW-1185">Reference proteome</keyword>
<organism evidence="2 3">
    <name type="scientific">Fukomys damarensis</name>
    <name type="common">Damaraland mole rat</name>
    <name type="synonym">Cryptomys damarensis</name>
    <dbReference type="NCBI Taxonomy" id="885580"/>
    <lineage>
        <taxon>Eukaryota</taxon>
        <taxon>Metazoa</taxon>
        <taxon>Chordata</taxon>
        <taxon>Craniata</taxon>
        <taxon>Vertebrata</taxon>
        <taxon>Euteleostomi</taxon>
        <taxon>Mammalia</taxon>
        <taxon>Eutheria</taxon>
        <taxon>Euarchontoglires</taxon>
        <taxon>Glires</taxon>
        <taxon>Rodentia</taxon>
        <taxon>Hystricomorpha</taxon>
        <taxon>Bathyergidae</taxon>
        <taxon>Fukomys</taxon>
    </lineage>
</organism>
<protein>
    <submittedName>
        <fullName evidence="2">Fibronectin type 3 and ankyrin repeat domains 1 protein</fullName>
    </submittedName>
</protein>
<dbReference type="GO" id="GO:0042981">
    <property type="term" value="P:regulation of apoptotic process"/>
    <property type="evidence" value="ECO:0007669"/>
    <property type="project" value="TreeGrafter"/>
</dbReference>
<gene>
    <name evidence="2" type="ORF">H920_16989</name>
</gene>
<dbReference type="PROSITE" id="PS50088">
    <property type="entry name" value="ANK_REPEAT"/>
    <property type="match status" value="3"/>
</dbReference>
<dbReference type="PANTHER" id="PTHR24183:SF1">
    <property type="entry name" value="FIBRONECTIN TYPE 3 AND ANKYRIN REPEAT DOMAINS PROTEIN 1"/>
    <property type="match status" value="1"/>
</dbReference>
<evidence type="ECO:0000313" key="3">
    <source>
        <dbReference type="Proteomes" id="UP000028990"/>
    </source>
</evidence>
<dbReference type="AlphaFoldDB" id="A0A091CQU8"/>
<dbReference type="SMART" id="SM00248">
    <property type="entry name" value="ANK"/>
    <property type="match status" value="3"/>
</dbReference>
<reference evidence="2 3" key="1">
    <citation type="submission" date="2013-11" db="EMBL/GenBank/DDBJ databases">
        <title>The Damaraland mole rat (Fukomys damarensis) genome and evolution of African mole rats.</title>
        <authorList>
            <person name="Gladyshev V.N."/>
            <person name="Fang X."/>
        </authorList>
    </citation>
    <scope>NUCLEOTIDE SEQUENCE [LARGE SCALE GENOMIC DNA]</scope>
    <source>
        <tissue evidence="2">Liver</tissue>
    </source>
</reference>
<name>A0A091CQU8_FUKDA</name>
<sequence>MNLKDGRVKDSLMLACYEGHLDVVKYLRRHGASWDARDLGGCTALHWATDGGHCPVIDWMIKDGCEVDRVTRAQGGPHSWESLRCQQARRWPRCSSRPGANVNVKDKGKKTPFMVAVLNNHEQLVELLLDKEADASIKK</sequence>
<dbReference type="InterPro" id="IPR002110">
    <property type="entry name" value="Ankyrin_rpt"/>
</dbReference>